<gene>
    <name evidence="2" type="ORF">METZ01_LOCUS243465</name>
</gene>
<evidence type="ECO:0000256" key="1">
    <source>
        <dbReference type="SAM" id="Phobius"/>
    </source>
</evidence>
<proteinExistence type="predicted"/>
<feature type="transmembrane region" description="Helical" evidence="1">
    <location>
        <begin position="59"/>
        <end position="80"/>
    </location>
</feature>
<keyword evidence="1" id="KW-0472">Membrane</keyword>
<dbReference type="EMBL" id="UINC01063215">
    <property type="protein sequence ID" value="SVB90611.1"/>
    <property type="molecule type" value="Genomic_DNA"/>
</dbReference>
<keyword evidence="1" id="KW-1133">Transmembrane helix</keyword>
<accession>A0A382HVU9</accession>
<sequence length="174" mass="20749">MTKKFFVMGKNVVWRGWWYFRQGWSNYFTFLMAAVNTLTITYFLAIERYPILVALFPNFIQYVLIVASIGIPLLVLVGYAHWKRSSARKAEVDIFYEVNPYIVRVLVNTEMVVQMNLKLNQHILKLNQGQKLSEQEINDLSQLQEKLSEFTKTRKFRNKDDWKFFSNIDTQFKK</sequence>
<evidence type="ECO:0000313" key="2">
    <source>
        <dbReference type="EMBL" id="SVB90611.1"/>
    </source>
</evidence>
<name>A0A382HVU9_9ZZZZ</name>
<reference evidence="2" key="1">
    <citation type="submission" date="2018-05" db="EMBL/GenBank/DDBJ databases">
        <authorList>
            <person name="Lanie J.A."/>
            <person name="Ng W.-L."/>
            <person name="Kazmierczak K.M."/>
            <person name="Andrzejewski T.M."/>
            <person name="Davidsen T.M."/>
            <person name="Wayne K.J."/>
            <person name="Tettelin H."/>
            <person name="Glass J.I."/>
            <person name="Rusch D."/>
            <person name="Podicherti R."/>
            <person name="Tsui H.-C.T."/>
            <person name="Winkler M.E."/>
        </authorList>
    </citation>
    <scope>NUCLEOTIDE SEQUENCE</scope>
</reference>
<feature type="transmembrane region" description="Helical" evidence="1">
    <location>
        <begin position="24"/>
        <end position="44"/>
    </location>
</feature>
<dbReference type="AlphaFoldDB" id="A0A382HVU9"/>
<organism evidence="2">
    <name type="scientific">marine metagenome</name>
    <dbReference type="NCBI Taxonomy" id="408172"/>
    <lineage>
        <taxon>unclassified sequences</taxon>
        <taxon>metagenomes</taxon>
        <taxon>ecological metagenomes</taxon>
    </lineage>
</organism>
<protein>
    <submittedName>
        <fullName evidence="2">Uncharacterized protein</fullName>
    </submittedName>
</protein>
<keyword evidence="1" id="KW-0812">Transmembrane</keyword>